<dbReference type="AlphaFoldDB" id="A0A0H2RNM5"/>
<reference evidence="1 2" key="1">
    <citation type="submission" date="2015-04" db="EMBL/GenBank/DDBJ databases">
        <title>Complete genome sequence of Schizopora paradoxa KUC8140, a cosmopolitan wood degrader in East Asia.</title>
        <authorList>
            <consortium name="DOE Joint Genome Institute"/>
            <person name="Min B."/>
            <person name="Park H."/>
            <person name="Jang Y."/>
            <person name="Kim J.-J."/>
            <person name="Kim K.H."/>
            <person name="Pangilinan J."/>
            <person name="Lipzen A."/>
            <person name="Riley R."/>
            <person name="Grigoriev I.V."/>
            <person name="Spatafora J.W."/>
            <person name="Choi I.-G."/>
        </authorList>
    </citation>
    <scope>NUCLEOTIDE SEQUENCE [LARGE SCALE GENOMIC DNA]</scope>
    <source>
        <strain evidence="1 2">KUC8140</strain>
    </source>
</reference>
<dbReference type="OrthoDB" id="3036049at2759"/>
<dbReference type="InterPro" id="IPR011333">
    <property type="entry name" value="SKP1/BTB/POZ_sf"/>
</dbReference>
<dbReference type="InParanoid" id="A0A0H2RNM5"/>
<sequence>MKVDANGPGTSLALRISHANDNKAVDGAAAPAQVDKQSATLWFGDGNIVLSAPSDLAANTTINFCVHSGVLRSRCQVFADMLAMPSGSQTAEMNSEEVYNGKPRVRMQDSAEDLEAFLKVLYDPWVLSSKKRITALLSRTRGFLSLADKYNLYGMKGFIQNSLEIDWPKSLEHWDIMD</sequence>
<evidence type="ECO:0000313" key="1">
    <source>
        <dbReference type="EMBL" id="KLO13570.1"/>
    </source>
</evidence>
<protein>
    <recommendedName>
        <fullName evidence="3">BTB domain-containing protein</fullName>
    </recommendedName>
</protein>
<proteinExistence type="predicted"/>
<evidence type="ECO:0000313" key="2">
    <source>
        <dbReference type="Proteomes" id="UP000053477"/>
    </source>
</evidence>
<organism evidence="1 2">
    <name type="scientific">Schizopora paradoxa</name>
    <dbReference type="NCBI Taxonomy" id="27342"/>
    <lineage>
        <taxon>Eukaryota</taxon>
        <taxon>Fungi</taxon>
        <taxon>Dikarya</taxon>
        <taxon>Basidiomycota</taxon>
        <taxon>Agaricomycotina</taxon>
        <taxon>Agaricomycetes</taxon>
        <taxon>Hymenochaetales</taxon>
        <taxon>Schizoporaceae</taxon>
        <taxon>Schizopora</taxon>
    </lineage>
</organism>
<dbReference type="STRING" id="27342.A0A0H2RNM5"/>
<accession>A0A0H2RNM5</accession>
<name>A0A0H2RNM5_9AGAM</name>
<dbReference type="EMBL" id="KQ085957">
    <property type="protein sequence ID" value="KLO13570.1"/>
    <property type="molecule type" value="Genomic_DNA"/>
</dbReference>
<feature type="non-terminal residue" evidence="1">
    <location>
        <position position="178"/>
    </location>
</feature>
<evidence type="ECO:0008006" key="3">
    <source>
        <dbReference type="Google" id="ProtNLM"/>
    </source>
</evidence>
<dbReference type="Proteomes" id="UP000053477">
    <property type="component" value="Unassembled WGS sequence"/>
</dbReference>
<dbReference type="Gene3D" id="3.30.710.10">
    <property type="entry name" value="Potassium Channel Kv1.1, Chain A"/>
    <property type="match status" value="1"/>
</dbReference>
<keyword evidence="2" id="KW-1185">Reference proteome</keyword>
<gene>
    <name evidence="1" type="ORF">SCHPADRAFT_827811</name>
</gene>